<dbReference type="AlphaFoldDB" id="A0A840I6C0"/>
<keyword evidence="6 7" id="KW-0472">Membrane</keyword>
<reference evidence="10 11" key="1">
    <citation type="submission" date="2020-08" db="EMBL/GenBank/DDBJ databases">
        <title>Genomic Encyclopedia of Type Strains, Phase IV (KMG-IV): sequencing the most valuable type-strain genomes for metagenomic binning, comparative biology and taxonomic classification.</title>
        <authorList>
            <person name="Goeker M."/>
        </authorList>
    </citation>
    <scope>NUCLEOTIDE SEQUENCE [LARGE SCALE GENOMIC DNA]</scope>
    <source>
        <strain evidence="10 11">DSM 102850</strain>
    </source>
</reference>
<feature type="transmembrane region" description="Helical" evidence="7">
    <location>
        <begin position="12"/>
        <end position="32"/>
    </location>
</feature>
<feature type="domain" description="YetF-like N-terminal transmembrane" evidence="9">
    <location>
        <begin position="23"/>
        <end position="86"/>
    </location>
</feature>
<protein>
    <submittedName>
        <fullName evidence="10">Uncharacterized membrane protein YcaP (DUF421 family)</fullName>
    </submittedName>
</protein>
<evidence type="ECO:0000256" key="4">
    <source>
        <dbReference type="ARBA" id="ARBA00022692"/>
    </source>
</evidence>
<comment type="caution">
    <text evidence="10">The sequence shown here is derived from an EMBL/GenBank/DDBJ whole genome shotgun (WGS) entry which is preliminary data.</text>
</comment>
<evidence type="ECO:0000256" key="6">
    <source>
        <dbReference type="ARBA" id="ARBA00023136"/>
    </source>
</evidence>
<evidence type="ECO:0000259" key="8">
    <source>
        <dbReference type="Pfam" id="PF04239"/>
    </source>
</evidence>
<evidence type="ECO:0000313" key="11">
    <source>
        <dbReference type="Proteomes" id="UP000563524"/>
    </source>
</evidence>
<dbReference type="PANTHER" id="PTHR34582">
    <property type="entry name" value="UPF0702 TRANSMEMBRANE PROTEIN YCAP"/>
    <property type="match status" value="1"/>
</dbReference>
<keyword evidence="5 7" id="KW-1133">Transmembrane helix</keyword>
<keyword evidence="11" id="KW-1185">Reference proteome</keyword>
<evidence type="ECO:0000256" key="7">
    <source>
        <dbReference type="SAM" id="Phobius"/>
    </source>
</evidence>
<evidence type="ECO:0000313" key="10">
    <source>
        <dbReference type="EMBL" id="MBB4659560.1"/>
    </source>
</evidence>
<organism evidence="10 11">
    <name type="scientific">Parvularcula dongshanensis</name>
    <dbReference type="NCBI Taxonomy" id="1173995"/>
    <lineage>
        <taxon>Bacteria</taxon>
        <taxon>Pseudomonadati</taxon>
        <taxon>Pseudomonadota</taxon>
        <taxon>Alphaproteobacteria</taxon>
        <taxon>Parvularculales</taxon>
        <taxon>Parvularculaceae</taxon>
        <taxon>Parvularcula</taxon>
    </lineage>
</organism>
<evidence type="ECO:0000256" key="5">
    <source>
        <dbReference type="ARBA" id="ARBA00022989"/>
    </source>
</evidence>
<sequence length="174" mass="18858">MQDAPLFFPDWAVIGRTVILGLLSYVAIVVLLRLSGKRTLSKFNMFDFVITIAFGSVLASMLTSKSVTLGQGVVAFAMLIGLQACVTFASVRSSRFQDVVKATPAILYYRGAWREDLMKRERVTKEELEASVRQSGKGGLDRVGALILETDGTISVIGTEELGDERALPPGAGR</sequence>
<dbReference type="InterPro" id="IPR023090">
    <property type="entry name" value="UPF0702_alpha/beta_dom_sf"/>
</dbReference>
<dbReference type="GO" id="GO:0005886">
    <property type="term" value="C:plasma membrane"/>
    <property type="evidence" value="ECO:0007669"/>
    <property type="project" value="UniProtKB-SubCell"/>
</dbReference>
<evidence type="ECO:0000256" key="1">
    <source>
        <dbReference type="ARBA" id="ARBA00004651"/>
    </source>
</evidence>
<dbReference type="Gene3D" id="3.30.240.20">
    <property type="entry name" value="bsu07140 like domains"/>
    <property type="match status" value="1"/>
</dbReference>
<name>A0A840I6C0_9PROT</name>
<comment type="subcellular location">
    <subcellularLocation>
        <location evidence="1">Cell membrane</location>
        <topology evidence="1">Multi-pass membrane protein</topology>
    </subcellularLocation>
</comment>
<keyword evidence="4 7" id="KW-0812">Transmembrane</keyword>
<accession>A0A840I6C0</accession>
<dbReference type="Pfam" id="PF20730">
    <property type="entry name" value="YetF_N"/>
    <property type="match status" value="1"/>
</dbReference>
<dbReference type="EMBL" id="JACHOB010000004">
    <property type="protein sequence ID" value="MBB4659560.1"/>
    <property type="molecule type" value="Genomic_DNA"/>
</dbReference>
<dbReference type="Proteomes" id="UP000563524">
    <property type="component" value="Unassembled WGS sequence"/>
</dbReference>
<evidence type="ECO:0000259" key="9">
    <source>
        <dbReference type="Pfam" id="PF20730"/>
    </source>
</evidence>
<comment type="similarity">
    <text evidence="2">Belongs to the UPF0702 family.</text>
</comment>
<proteinExistence type="inferred from homology"/>
<feature type="transmembrane region" description="Helical" evidence="7">
    <location>
        <begin position="69"/>
        <end position="91"/>
    </location>
</feature>
<feature type="domain" description="YetF C-terminal" evidence="8">
    <location>
        <begin position="92"/>
        <end position="161"/>
    </location>
</feature>
<dbReference type="InterPro" id="IPR007353">
    <property type="entry name" value="DUF421"/>
</dbReference>
<dbReference type="RefSeq" id="WP_221400989.1">
    <property type="nucleotide sequence ID" value="NZ_JACHOB010000004.1"/>
</dbReference>
<keyword evidence="3" id="KW-1003">Cell membrane</keyword>
<feature type="transmembrane region" description="Helical" evidence="7">
    <location>
        <begin position="44"/>
        <end position="63"/>
    </location>
</feature>
<dbReference type="InterPro" id="IPR048454">
    <property type="entry name" value="YetF_N"/>
</dbReference>
<dbReference type="Pfam" id="PF04239">
    <property type="entry name" value="DUF421"/>
    <property type="match status" value="1"/>
</dbReference>
<evidence type="ECO:0000256" key="2">
    <source>
        <dbReference type="ARBA" id="ARBA00006448"/>
    </source>
</evidence>
<gene>
    <name evidence="10" type="ORF">GGQ59_002097</name>
</gene>
<evidence type="ECO:0000256" key="3">
    <source>
        <dbReference type="ARBA" id="ARBA00022475"/>
    </source>
</evidence>
<dbReference type="PANTHER" id="PTHR34582:SF6">
    <property type="entry name" value="UPF0702 TRANSMEMBRANE PROTEIN YCAP"/>
    <property type="match status" value="1"/>
</dbReference>